<evidence type="ECO:0000256" key="1">
    <source>
        <dbReference type="ARBA" id="ARBA00022857"/>
    </source>
</evidence>
<evidence type="ECO:0000313" key="4">
    <source>
        <dbReference type="EMBL" id="KAE9388540.1"/>
    </source>
</evidence>
<dbReference type="Proteomes" id="UP000799118">
    <property type="component" value="Unassembled WGS sequence"/>
</dbReference>
<dbReference type="PANTHER" id="PTHR43364">
    <property type="entry name" value="NADH-SPECIFIC METHYLGLYOXAL REDUCTASE-RELATED"/>
    <property type="match status" value="1"/>
</dbReference>
<organism evidence="4 5">
    <name type="scientific">Gymnopus androsaceus JB14</name>
    <dbReference type="NCBI Taxonomy" id="1447944"/>
    <lineage>
        <taxon>Eukaryota</taxon>
        <taxon>Fungi</taxon>
        <taxon>Dikarya</taxon>
        <taxon>Basidiomycota</taxon>
        <taxon>Agaricomycotina</taxon>
        <taxon>Agaricomycetes</taxon>
        <taxon>Agaricomycetidae</taxon>
        <taxon>Agaricales</taxon>
        <taxon>Marasmiineae</taxon>
        <taxon>Omphalotaceae</taxon>
        <taxon>Gymnopus</taxon>
    </lineage>
</organism>
<proteinExistence type="inferred from homology"/>
<comment type="similarity">
    <text evidence="2">Belongs to the aldo/keto reductase family. Aldo/keto reductase 2 subfamily.</text>
</comment>
<sequence>MKLRLNYSFPQHRYRTIREERITYPVVSPGPNKMSDGRDGGRKMKRIDNSLGVDICFHNFDIASTYRLMAFVPHHLLVHGEQRESTRQMSIFQPAPPPPTKLGVLRVLSPNAGVHVSPFCLGAMSVGDKWNGIMGSMDKESSFKLLDAIFRYGRQLYRHRRITSDYPRLFPDYTPTNFSDFFSQDESSEQFIGEWMEKRASNTYISRDFPFSTPQTSSAETTRLHRRPTIPETILESMHVSVEASLKKLRTSYIDLLYVHWWDYDTSDQHAYGLAAYACECKERSSIWVFLTLLRSKTPFVVYQGLWNVLDRSFERDILPMARSLGLALAPWNILGAGKFRTDAEEQRRKESGENGRTMLSQDWQRTEAEMKLSCALKKVASEVGLGENITAVAIAYVMYKTLMGKLEAEKSNISKQTCRRWISYSPRNRSSSSKVFFPSIQDSLTICLVME</sequence>
<keyword evidence="1" id="KW-0521">NADP</keyword>
<keyword evidence="5" id="KW-1185">Reference proteome</keyword>
<gene>
    <name evidence="4" type="ORF">BT96DRAFT_1004082</name>
</gene>
<dbReference type="InterPro" id="IPR036812">
    <property type="entry name" value="NAD(P)_OxRdtase_dom_sf"/>
</dbReference>
<dbReference type="Pfam" id="PF00248">
    <property type="entry name" value="Aldo_ket_red"/>
    <property type="match status" value="1"/>
</dbReference>
<evidence type="ECO:0000313" key="5">
    <source>
        <dbReference type="Proteomes" id="UP000799118"/>
    </source>
</evidence>
<protein>
    <submittedName>
        <fullName evidence="4">Aldo/keto reductase</fullName>
    </submittedName>
</protein>
<dbReference type="Gene3D" id="3.20.20.100">
    <property type="entry name" value="NADP-dependent oxidoreductase domain"/>
    <property type="match status" value="1"/>
</dbReference>
<dbReference type="EMBL" id="ML769738">
    <property type="protein sequence ID" value="KAE9388540.1"/>
    <property type="molecule type" value="Genomic_DNA"/>
</dbReference>
<dbReference type="InterPro" id="IPR050523">
    <property type="entry name" value="AKR_Detox_Biosynth"/>
</dbReference>
<dbReference type="SUPFAM" id="SSF51430">
    <property type="entry name" value="NAD(P)-linked oxidoreductase"/>
    <property type="match status" value="1"/>
</dbReference>
<dbReference type="InterPro" id="IPR023210">
    <property type="entry name" value="NADP_OxRdtase_dom"/>
</dbReference>
<name>A0A6A4GTA6_9AGAR</name>
<feature type="domain" description="NADP-dependent oxidoreductase" evidence="3">
    <location>
        <begin position="120"/>
        <end position="401"/>
    </location>
</feature>
<evidence type="ECO:0000259" key="3">
    <source>
        <dbReference type="Pfam" id="PF00248"/>
    </source>
</evidence>
<dbReference type="PANTHER" id="PTHR43364:SF7">
    <property type="entry name" value="NADP-DEPENDENT OXIDOREDUCTASE DOMAIN-CONTAINING PROTEIN-RELATED"/>
    <property type="match status" value="1"/>
</dbReference>
<reference evidence="4" key="1">
    <citation type="journal article" date="2019" name="Environ. Microbiol.">
        <title>Fungal ecological strategies reflected in gene transcription - a case study of two litter decomposers.</title>
        <authorList>
            <person name="Barbi F."/>
            <person name="Kohler A."/>
            <person name="Barry K."/>
            <person name="Baskaran P."/>
            <person name="Daum C."/>
            <person name="Fauchery L."/>
            <person name="Ihrmark K."/>
            <person name="Kuo A."/>
            <person name="LaButti K."/>
            <person name="Lipzen A."/>
            <person name="Morin E."/>
            <person name="Grigoriev I.V."/>
            <person name="Henrissat B."/>
            <person name="Lindahl B."/>
            <person name="Martin F."/>
        </authorList>
    </citation>
    <scope>NUCLEOTIDE SEQUENCE</scope>
    <source>
        <strain evidence="4">JB14</strain>
    </source>
</reference>
<evidence type="ECO:0000256" key="2">
    <source>
        <dbReference type="ARBA" id="ARBA00038157"/>
    </source>
</evidence>
<dbReference type="OrthoDB" id="48988at2759"/>
<accession>A0A6A4GTA6</accession>
<dbReference type="AlphaFoldDB" id="A0A6A4GTA6"/>